<proteinExistence type="inferred from homology"/>
<evidence type="ECO:0000256" key="5">
    <source>
        <dbReference type="HAMAP-Rule" id="MF_00294"/>
    </source>
</evidence>
<keyword evidence="3 5" id="KW-0687">Ribonucleoprotein</keyword>
<dbReference type="AlphaFoldDB" id="A0A2K8P2F4"/>
<evidence type="ECO:0000313" key="7">
    <source>
        <dbReference type="Proteomes" id="UP000232230"/>
    </source>
</evidence>
<keyword evidence="2 5" id="KW-0689">Ribosomal protein</keyword>
<comment type="similarity">
    <text evidence="1 5">Belongs to the bacterial ribosomal protein bL33 family.</text>
</comment>
<dbReference type="GO" id="GO:0003735">
    <property type="term" value="F:structural constituent of ribosome"/>
    <property type="evidence" value="ECO:0007669"/>
    <property type="project" value="InterPro"/>
</dbReference>
<gene>
    <name evidence="5 6" type="primary">rpmG</name>
    <name evidence="6" type="ORF">ESOMN_v1c06910</name>
</gene>
<dbReference type="HAMAP" id="MF_00294">
    <property type="entry name" value="Ribosomal_bL33"/>
    <property type="match status" value="1"/>
</dbReference>
<evidence type="ECO:0000256" key="2">
    <source>
        <dbReference type="ARBA" id="ARBA00022980"/>
    </source>
</evidence>
<name>A0A2K8P2F4_9MOLU</name>
<sequence>MGTNNRKVILVCEECLNRNYSLTKSTLTQKERLEIKKFCPTCNSHKLHKETR</sequence>
<dbReference type="Proteomes" id="UP000232230">
    <property type="component" value="Chromosome"/>
</dbReference>
<dbReference type="SUPFAM" id="SSF57829">
    <property type="entry name" value="Zn-binding ribosomal proteins"/>
    <property type="match status" value="1"/>
</dbReference>
<dbReference type="Pfam" id="PF00471">
    <property type="entry name" value="Ribosomal_L33"/>
    <property type="match status" value="1"/>
</dbReference>
<dbReference type="GO" id="GO:0005840">
    <property type="term" value="C:ribosome"/>
    <property type="evidence" value="ECO:0007669"/>
    <property type="project" value="UniProtKB-KW"/>
</dbReference>
<dbReference type="InterPro" id="IPR038584">
    <property type="entry name" value="Ribosomal_bL33_sf"/>
</dbReference>
<dbReference type="InterPro" id="IPR001705">
    <property type="entry name" value="Ribosomal_bL33"/>
</dbReference>
<organism evidence="6 7">
    <name type="scientific">Williamsoniiplasma somnilux</name>
    <dbReference type="NCBI Taxonomy" id="215578"/>
    <lineage>
        <taxon>Bacteria</taxon>
        <taxon>Bacillati</taxon>
        <taxon>Mycoplasmatota</taxon>
        <taxon>Mollicutes</taxon>
        <taxon>Entomoplasmatales</taxon>
        <taxon>Williamsoniiplasma</taxon>
    </lineage>
</organism>
<dbReference type="GO" id="GO:0006412">
    <property type="term" value="P:translation"/>
    <property type="evidence" value="ECO:0007669"/>
    <property type="project" value="UniProtKB-UniRule"/>
</dbReference>
<accession>A0A2K8P2F4</accession>
<evidence type="ECO:0000256" key="4">
    <source>
        <dbReference type="ARBA" id="ARBA00035176"/>
    </source>
</evidence>
<evidence type="ECO:0000313" key="6">
    <source>
        <dbReference type="EMBL" id="ATZ19073.1"/>
    </source>
</evidence>
<dbReference type="NCBIfam" id="NF001764">
    <property type="entry name" value="PRK00504.1"/>
    <property type="match status" value="1"/>
</dbReference>
<protein>
    <recommendedName>
        <fullName evidence="4 5">Large ribosomal subunit protein bL33</fullName>
    </recommendedName>
</protein>
<evidence type="ECO:0000256" key="3">
    <source>
        <dbReference type="ARBA" id="ARBA00023274"/>
    </source>
</evidence>
<dbReference type="RefSeq" id="WP_024863586.1">
    <property type="nucleotide sequence ID" value="NZ_CP024965.1"/>
</dbReference>
<keyword evidence="7" id="KW-1185">Reference proteome</keyword>
<dbReference type="InterPro" id="IPR011332">
    <property type="entry name" value="Ribosomal_zn-bd"/>
</dbReference>
<dbReference type="Gene3D" id="2.20.28.120">
    <property type="entry name" value="Ribosomal protein L33"/>
    <property type="match status" value="1"/>
</dbReference>
<dbReference type="NCBIfam" id="TIGR01023">
    <property type="entry name" value="rpmG_bact"/>
    <property type="match status" value="1"/>
</dbReference>
<evidence type="ECO:0000256" key="1">
    <source>
        <dbReference type="ARBA" id="ARBA00007596"/>
    </source>
</evidence>
<dbReference type="EMBL" id="CP024965">
    <property type="protein sequence ID" value="ATZ19073.1"/>
    <property type="molecule type" value="Genomic_DNA"/>
</dbReference>
<dbReference type="GO" id="GO:0005737">
    <property type="term" value="C:cytoplasm"/>
    <property type="evidence" value="ECO:0007669"/>
    <property type="project" value="UniProtKB-ARBA"/>
</dbReference>
<reference evidence="6 7" key="1">
    <citation type="submission" date="2017-11" db="EMBL/GenBank/DDBJ databases">
        <title>Genome sequence of Entomoplasma somnilux PYAN-1 (ATCC 49194).</title>
        <authorList>
            <person name="Lo W.-S."/>
            <person name="Gasparich G.E."/>
            <person name="Kuo C.-H."/>
        </authorList>
    </citation>
    <scope>NUCLEOTIDE SEQUENCE [LARGE SCALE GENOMIC DNA]</scope>
    <source>
        <strain evidence="6 7">PYAN-1</strain>
    </source>
</reference>
<dbReference type="KEGG" id="esx:ESOMN_v1c06910"/>
<dbReference type="GO" id="GO:1990904">
    <property type="term" value="C:ribonucleoprotein complex"/>
    <property type="evidence" value="ECO:0007669"/>
    <property type="project" value="UniProtKB-KW"/>
</dbReference>